<accession>A0A7J7LLZ1</accession>
<dbReference type="AlphaFoldDB" id="A0A7J7LLZ1"/>
<evidence type="ECO:0000313" key="2">
    <source>
        <dbReference type="Proteomes" id="UP000541444"/>
    </source>
</evidence>
<proteinExistence type="predicted"/>
<comment type="caution">
    <text evidence="1">The sequence shown here is derived from an EMBL/GenBank/DDBJ whole genome shotgun (WGS) entry which is preliminary data.</text>
</comment>
<dbReference type="Proteomes" id="UP000541444">
    <property type="component" value="Unassembled WGS sequence"/>
</dbReference>
<dbReference type="OrthoDB" id="1620396at2759"/>
<dbReference type="PANTHER" id="PTHR31871">
    <property type="entry name" value="OS02G0137100 PROTEIN"/>
    <property type="match status" value="1"/>
</dbReference>
<dbReference type="EMBL" id="JACGCM010002205">
    <property type="protein sequence ID" value="KAF6143558.1"/>
    <property type="molecule type" value="Genomic_DNA"/>
</dbReference>
<feature type="non-terminal residue" evidence="1">
    <location>
        <position position="64"/>
    </location>
</feature>
<dbReference type="InterPro" id="IPR006476">
    <property type="entry name" value="CHP01589_pln"/>
</dbReference>
<evidence type="ECO:0000313" key="1">
    <source>
        <dbReference type="EMBL" id="KAF6143558.1"/>
    </source>
</evidence>
<reference evidence="1 2" key="1">
    <citation type="journal article" date="2020" name="IScience">
        <title>Genome Sequencing of the Endangered Kingdonia uniflora (Circaeasteraceae, Ranunculales) Reveals Potential Mechanisms of Evolutionary Specialization.</title>
        <authorList>
            <person name="Sun Y."/>
            <person name="Deng T."/>
            <person name="Zhang A."/>
            <person name="Moore M.J."/>
            <person name="Landis J.B."/>
            <person name="Lin N."/>
            <person name="Zhang H."/>
            <person name="Zhang X."/>
            <person name="Huang J."/>
            <person name="Zhang X."/>
            <person name="Sun H."/>
            <person name="Wang H."/>
        </authorList>
    </citation>
    <scope>NUCLEOTIDE SEQUENCE [LARGE SCALE GENOMIC DNA]</scope>
    <source>
        <strain evidence="1">TB1705</strain>
        <tissue evidence="1">Leaf</tissue>
    </source>
</reference>
<sequence>EENAKFFKAYYIRLKLKKQIIMFSHMLEHQYHLMKYPVQPEVLLAPIQNGIHPMYVWENREQCW</sequence>
<name>A0A7J7LLZ1_9MAGN</name>
<dbReference type="PANTHER" id="PTHR31871:SF9">
    <property type="entry name" value="HELICASE WITH ZINC FINGER PROTEIN"/>
    <property type="match status" value="1"/>
</dbReference>
<gene>
    <name evidence="1" type="ORF">GIB67_029727</name>
</gene>
<organism evidence="1 2">
    <name type="scientific">Kingdonia uniflora</name>
    <dbReference type="NCBI Taxonomy" id="39325"/>
    <lineage>
        <taxon>Eukaryota</taxon>
        <taxon>Viridiplantae</taxon>
        <taxon>Streptophyta</taxon>
        <taxon>Embryophyta</taxon>
        <taxon>Tracheophyta</taxon>
        <taxon>Spermatophyta</taxon>
        <taxon>Magnoliopsida</taxon>
        <taxon>Ranunculales</taxon>
        <taxon>Circaeasteraceae</taxon>
        <taxon>Kingdonia</taxon>
    </lineage>
</organism>
<keyword evidence="2" id="KW-1185">Reference proteome</keyword>
<protein>
    <submittedName>
        <fullName evidence="1">Uncharacterized protein</fullName>
    </submittedName>
</protein>